<name>A0A1A9GLQ8_9ACTN</name>
<dbReference type="STRING" id="1300347.I601_2788"/>
<evidence type="ECO:0000259" key="2">
    <source>
        <dbReference type="Pfam" id="PF13480"/>
    </source>
</evidence>
<dbReference type="InterPro" id="IPR016181">
    <property type="entry name" value="Acyl_CoA_acyltransferase"/>
</dbReference>
<protein>
    <recommendedName>
        <fullName evidence="2">BioF2-like acetyltransferase domain-containing protein</fullName>
    </recommendedName>
</protein>
<organism evidence="3 4">
    <name type="scientific">Nocardioides dokdonensis FR1436</name>
    <dbReference type="NCBI Taxonomy" id="1300347"/>
    <lineage>
        <taxon>Bacteria</taxon>
        <taxon>Bacillati</taxon>
        <taxon>Actinomycetota</taxon>
        <taxon>Actinomycetes</taxon>
        <taxon>Propionibacteriales</taxon>
        <taxon>Nocardioidaceae</taxon>
        <taxon>Nocardioides</taxon>
    </lineage>
</organism>
<evidence type="ECO:0000256" key="1">
    <source>
        <dbReference type="SAM" id="MobiDB-lite"/>
    </source>
</evidence>
<keyword evidence="4" id="KW-1185">Reference proteome</keyword>
<dbReference type="InterPro" id="IPR038740">
    <property type="entry name" value="BioF2-like_GNAT_dom"/>
</dbReference>
<sequence>MLVAWSGHQPEVSTTVDRPAVPAGAGRLPALVDAAALVDAPGGERAWRDLVRSARHANPFLDPDVLLPALRHLPPPGGARLLTGGTEDRLELLLPVTTGHRVPRNPVRATVAWQHTHHFLGTPLVAPGLHQRGWRSALRDLAAGGDAWFVLPLTDLDVVQDVEAAARGLGLTSRRLEERVRPVTHRHEHDDYAAQRLSGRRRKELRRVRRRLDEAVGGGLDLVDLVDGATAPAVEAALEQFLGLEAAGWKGTDGGAFAANPAERAFFLESCRALAADGRLEVLALQGHEGGPVAMVVNLRSGDALFTFKIAYDEQHAAYSPGLLLYLEQLSRFHTSGAALVDTCAEPDHPMARRLHGDDRCLVTLAVSLGPHRGALAVRWAHTVTRLAGAVRRHRAPTRQREDHP</sequence>
<feature type="domain" description="BioF2-like acetyltransferase" evidence="2">
    <location>
        <begin position="200"/>
        <end position="343"/>
    </location>
</feature>
<gene>
    <name evidence="3" type="ORF">I601_2788</name>
</gene>
<evidence type="ECO:0000313" key="3">
    <source>
        <dbReference type="EMBL" id="ANH39204.1"/>
    </source>
</evidence>
<dbReference type="Pfam" id="PF13480">
    <property type="entry name" value="Acetyltransf_6"/>
    <property type="match status" value="1"/>
</dbReference>
<reference evidence="3 4" key="1">
    <citation type="submission" date="2016-03" db="EMBL/GenBank/DDBJ databases">
        <title>Complete genome sequence of a soil Actinobacterium, Nocardioides dokdonensis FR1436.</title>
        <authorList>
            <person name="Kwon S.-K."/>
            <person name="Kim K."/>
            <person name="Kim J.F."/>
        </authorList>
    </citation>
    <scope>NUCLEOTIDE SEQUENCE [LARGE SCALE GENOMIC DNA]</scope>
    <source>
        <strain evidence="3 4">FR1436</strain>
    </source>
</reference>
<evidence type="ECO:0000313" key="4">
    <source>
        <dbReference type="Proteomes" id="UP000077868"/>
    </source>
</evidence>
<feature type="region of interest" description="Disordered" evidence="1">
    <location>
        <begin position="1"/>
        <end position="20"/>
    </location>
</feature>
<dbReference type="Proteomes" id="UP000077868">
    <property type="component" value="Chromosome"/>
</dbReference>
<dbReference type="PATRIC" id="fig|1300347.3.peg.2785"/>
<dbReference type="SUPFAM" id="SSF55729">
    <property type="entry name" value="Acyl-CoA N-acyltransferases (Nat)"/>
    <property type="match status" value="1"/>
</dbReference>
<dbReference type="AlphaFoldDB" id="A0A1A9GLQ8"/>
<dbReference type="KEGG" id="ndk:I601_2788"/>
<dbReference type="EMBL" id="CP015079">
    <property type="protein sequence ID" value="ANH39204.1"/>
    <property type="molecule type" value="Genomic_DNA"/>
</dbReference>
<proteinExistence type="predicted"/>
<accession>A0A1A9GLQ8</accession>